<dbReference type="InterPro" id="IPR036312">
    <property type="entry name" value="Bifun_inhib/LTP/seed_sf"/>
</dbReference>
<reference evidence="2" key="1">
    <citation type="submission" date="2022-12" db="EMBL/GenBank/DDBJ databases">
        <title>Draft genome assemblies for two species of Escallonia (Escalloniales).</title>
        <authorList>
            <person name="Chanderbali A."/>
            <person name="Dervinis C."/>
            <person name="Anghel I."/>
            <person name="Soltis D."/>
            <person name="Soltis P."/>
            <person name="Zapata F."/>
        </authorList>
    </citation>
    <scope>NUCLEOTIDE SEQUENCE</scope>
    <source>
        <strain evidence="2">UCBG64.0493</strain>
        <tissue evidence="2">Leaf</tissue>
    </source>
</reference>
<sequence length="146" mass="16242">MASAALSAAKCKVERNAFVSACKLVVNERNPTPECCRCIRVSHFECICPVITPKVAALIDVNHAMRLVEGCGRKVPRQFKCGSKSEFLMLIRVEVFLELCNKIICPDELGDADSKSNDHLQWSPSIRTVGLCYARSLWDKLLSVDN</sequence>
<proteinExistence type="predicted"/>
<dbReference type="PANTHER" id="PTHR33286:SF32">
    <property type="entry name" value="BIFUNCTIONAL INHIBITOR_PLANT LIPID TRANSFER PROTEIN_SEED STORAGE HELICAL DOMAIN-CONTAINING PROTEIN"/>
    <property type="match status" value="1"/>
</dbReference>
<comment type="caution">
    <text evidence="2">The sequence shown here is derived from an EMBL/GenBank/DDBJ whole genome shotgun (WGS) entry which is preliminary data.</text>
</comment>
<protein>
    <recommendedName>
        <fullName evidence="1">Bifunctional inhibitor/plant lipid transfer protein/seed storage helical domain-containing protein</fullName>
    </recommendedName>
</protein>
<evidence type="ECO:0000313" key="3">
    <source>
        <dbReference type="Proteomes" id="UP001188597"/>
    </source>
</evidence>
<dbReference type="AlphaFoldDB" id="A0AA88WC12"/>
<evidence type="ECO:0000259" key="1">
    <source>
        <dbReference type="Pfam" id="PF14368"/>
    </source>
</evidence>
<name>A0AA88WC12_9ASTE</name>
<dbReference type="Gene3D" id="1.10.110.10">
    <property type="entry name" value="Plant lipid-transfer and hydrophobic proteins"/>
    <property type="match status" value="1"/>
</dbReference>
<dbReference type="SUPFAM" id="SSF47699">
    <property type="entry name" value="Bifunctional inhibitor/lipid-transfer protein/seed storage 2S albumin"/>
    <property type="match status" value="1"/>
</dbReference>
<dbReference type="Pfam" id="PF14368">
    <property type="entry name" value="LTP_2"/>
    <property type="match status" value="1"/>
</dbReference>
<dbReference type="EMBL" id="JAVXUP010000667">
    <property type="protein sequence ID" value="KAK3023224.1"/>
    <property type="molecule type" value="Genomic_DNA"/>
</dbReference>
<feature type="domain" description="Bifunctional inhibitor/plant lipid transfer protein/seed storage helical" evidence="1">
    <location>
        <begin position="4"/>
        <end position="81"/>
    </location>
</feature>
<gene>
    <name evidence="2" type="ORF">RJ639_043336</name>
</gene>
<organism evidence="2 3">
    <name type="scientific">Escallonia herrerae</name>
    <dbReference type="NCBI Taxonomy" id="1293975"/>
    <lineage>
        <taxon>Eukaryota</taxon>
        <taxon>Viridiplantae</taxon>
        <taxon>Streptophyta</taxon>
        <taxon>Embryophyta</taxon>
        <taxon>Tracheophyta</taxon>
        <taxon>Spermatophyta</taxon>
        <taxon>Magnoliopsida</taxon>
        <taxon>eudicotyledons</taxon>
        <taxon>Gunneridae</taxon>
        <taxon>Pentapetalae</taxon>
        <taxon>asterids</taxon>
        <taxon>campanulids</taxon>
        <taxon>Escalloniales</taxon>
        <taxon>Escalloniaceae</taxon>
        <taxon>Escallonia</taxon>
    </lineage>
</organism>
<dbReference type="PANTHER" id="PTHR33286">
    <property type="entry name" value="BIFUNCTIONAL INHIBITOR/LIPID-TRANSFER PROTEIN/SEED STORAGE 2S ALBUMIN SUPERFAMILY PROTEIN"/>
    <property type="match status" value="1"/>
</dbReference>
<dbReference type="Proteomes" id="UP001188597">
    <property type="component" value="Unassembled WGS sequence"/>
</dbReference>
<evidence type="ECO:0000313" key="2">
    <source>
        <dbReference type="EMBL" id="KAK3023224.1"/>
    </source>
</evidence>
<keyword evidence="3" id="KW-1185">Reference proteome</keyword>
<accession>A0AA88WC12</accession>
<dbReference type="InterPro" id="IPR016140">
    <property type="entry name" value="Bifunc_inhib/LTP/seed_store"/>
</dbReference>